<dbReference type="AlphaFoldDB" id="A0A6B1D781"/>
<accession>A0A6B1D781</accession>
<protein>
    <recommendedName>
        <fullName evidence="2">Polymerase/histidinol phosphatase N-terminal domain-containing protein</fullName>
    </recommendedName>
</protein>
<dbReference type="InterPro" id="IPR052018">
    <property type="entry name" value="PHP_domain"/>
</dbReference>
<organism evidence="1">
    <name type="scientific">Caldilineaceae bacterium SB0661_bin_32</name>
    <dbReference type="NCBI Taxonomy" id="2605255"/>
    <lineage>
        <taxon>Bacteria</taxon>
        <taxon>Bacillati</taxon>
        <taxon>Chloroflexota</taxon>
        <taxon>Caldilineae</taxon>
        <taxon>Caldilineales</taxon>
        <taxon>Caldilineaceae</taxon>
    </lineage>
</organism>
<dbReference type="GO" id="GO:0004534">
    <property type="term" value="F:5'-3' RNA exonuclease activity"/>
    <property type="evidence" value="ECO:0007669"/>
    <property type="project" value="TreeGrafter"/>
</dbReference>
<reference evidence="1" key="1">
    <citation type="submission" date="2019-09" db="EMBL/GenBank/DDBJ databases">
        <title>Characterisation of the sponge microbiome using genome-centric metagenomics.</title>
        <authorList>
            <person name="Engelberts J.P."/>
            <person name="Robbins S.J."/>
            <person name="De Goeij J.M."/>
            <person name="Aranda M."/>
            <person name="Bell S.C."/>
            <person name="Webster N.S."/>
        </authorList>
    </citation>
    <scope>NUCLEOTIDE SEQUENCE</scope>
    <source>
        <strain evidence="1">SB0661_bin_32</strain>
    </source>
</reference>
<evidence type="ECO:0000313" key="1">
    <source>
        <dbReference type="EMBL" id="MYC95448.1"/>
    </source>
</evidence>
<dbReference type="EMBL" id="VXMH01000055">
    <property type="protein sequence ID" value="MYC95448.1"/>
    <property type="molecule type" value="Genomic_DNA"/>
</dbReference>
<sequence length="400" mass="44773">MVQAHTAPKLFEYFGNIHMHTTHSDGFGSFDELIDGAVKGGLDFVFVTDHNVLVREEEEGYRRGVLTLVGQEVHDTTREPTGSHLLCLGVASDVSGQAADPQQLIDAVGRQNALTFLAHPIEEKTELFPKCYPWYDWDVTGYHGVELWNYLSGFRGFTTSYLRAALVGFFPHFFPVGPLPAMLEKWDSLTQERPVVALGGSDVHAVKYNLGPITRRFLTYEESAKALNTHVLTASPLTGPPENGPFDFREPNTQHDRNLILEALRQGHCWLGYDLVGPTEGFRFWAERGYSDPYRGVSPPSDRKPEENAAVVLMGDSVALADGQALNLFVHSPAAASIRLLRNGRVVSQGFASSLAYQARDAGVYRVEVWKQRWGKPRGWIFSNPIYVRRNQEETTHQRS</sequence>
<dbReference type="Gene3D" id="3.20.20.140">
    <property type="entry name" value="Metal-dependent hydrolases"/>
    <property type="match status" value="1"/>
</dbReference>
<dbReference type="PANTHER" id="PTHR42924">
    <property type="entry name" value="EXONUCLEASE"/>
    <property type="match status" value="1"/>
</dbReference>
<name>A0A6B1D781_9CHLR</name>
<evidence type="ECO:0008006" key="2">
    <source>
        <dbReference type="Google" id="ProtNLM"/>
    </source>
</evidence>
<proteinExistence type="predicted"/>
<dbReference type="GO" id="GO:0035312">
    <property type="term" value="F:5'-3' DNA exonuclease activity"/>
    <property type="evidence" value="ECO:0007669"/>
    <property type="project" value="TreeGrafter"/>
</dbReference>
<dbReference type="SUPFAM" id="SSF89550">
    <property type="entry name" value="PHP domain-like"/>
    <property type="match status" value="1"/>
</dbReference>
<dbReference type="PANTHER" id="PTHR42924:SF3">
    <property type="entry name" value="POLYMERASE_HISTIDINOL PHOSPHATASE N-TERMINAL DOMAIN-CONTAINING PROTEIN"/>
    <property type="match status" value="1"/>
</dbReference>
<comment type="caution">
    <text evidence="1">The sequence shown here is derived from an EMBL/GenBank/DDBJ whole genome shotgun (WGS) entry which is preliminary data.</text>
</comment>
<gene>
    <name evidence="1" type="ORF">F4X14_10800</name>
</gene>
<dbReference type="InterPro" id="IPR016195">
    <property type="entry name" value="Pol/histidinol_Pase-like"/>
</dbReference>